<dbReference type="EMBL" id="JAUEPH010000002">
    <property type="protein sequence ID" value="MDN3203343.1"/>
    <property type="molecule type" value="Genomic_DNA"/>
</dbReference>
<evidence type="ECO:0008006" key="3">
    <source>
        <dbReference type="Google" id="ProtNLM"/>
    </source>
</evidence>
<accession>A0ABT7Y9Y6</accession>
<dbReference type="RefSeq" id="WP_289998907.1">
    <property type="nucleotide sequence ID" value="NZ_JAUEPH010000002.1"/>
</dbReference>
<sequence>MELKEFYNRLSEQDRALFMTISDVIHLMDKTVNSTVGDVMGKEGLVFNQDGVFKYGLVKTQKHYTFHSMVMYAFPDTIEEFKAGSKGIKFQKGCFNFSSADRLDLDLFEAFIEKSAEKDFTPIVKKYQAKRK</sequence>
<evidence type="ECO:0000313" key="1">
    <source>
        <dbReference type="EMBL" id="MDN3203343.1"/>
    </source>
</evidence>
<dbReference type="Proteomes" id="UP001171916">
    <property type="component" value="Unassembled WGS sequence"/>
</dbReference>
<keyword evidence="2" id="KW-1185">Reference proteome</keyword>
<evidence type="ECO:0000313" key="2">
    <source>
        <dbReference type="Proteomes" id="UP001171916"/>
    </source>
</evidence>
<organism evidence="1 2">
    <name type="scientific">Algoriphagus sediminis</name>
    <dbReference type="NCBI Taxonomy" id="3057113"/>
    <lineage>
        <taxon>Bacteria</taxon>
        <taxon>Pseudomonadati</taxon>
        <taxon>Bacteroidota</taxon>
        <taxon>Cytophagia</taxon>
        <taxon>Cytophagales</taxon>
        <taxon>Cyclobacteriaceae</taxon>
        <taxon>Algoriphagus</taxon>
    </lineage>
</organism>
<dbReference type="SUPFAM" id="SSF159888">
    <property type="entry name" value="YdhG-like"/>
    <property type="match status" value="1"/>
</dbReference>
<proteinExistence type="predicted"/>
<comment type="caution">
    <text evidence="1">The sequence shown here is derived from an EMBL/GenBank/DDBJ whole genome shotgun (WGS) entry which is preliminary data.</text>
</comment>
<dbReference type="Gene3D" id="3.90.1150.200">
    <property type="match status" value="1"/>
</dbReference>
<name>A0ABT7Y9Y6_9BACT</name>
<protein>
    <recommendedName>
        <fullName evidence="3">DUF1801 domain-containing protein</fullName>
    </recommendedName>
</protein>
<gene>
    <name evidence="1" type="ORF">QVH07_04255</name>
</gene>
<reference evidence="1" key="1">
    <citation type="submission" date="2023-06" db="EMBL/GenBank/DDBJ databases">
        <title>Robiginitalea aurantiacus sp. nov. and Algoriphagus sediminis sp. nov., isolated from coastal sediment.</title>
        <authorList>
            <person name="Zhou Z.Y."/>
            <person name="An J."/>
            <person name="Jia Y.W."/>
            <person name="Du Z.J."/>
        </authorList>
    </citation>
    <scope>NUCLEOTIDE SEQUENCE</scope>
    <source>
        <strain evidence="1">C2-7</strain>
    </source>
</reference>